<feature type="domain" description="LTD" evidence="8">
    <location>
        <begin position="442"/>
        <end position="562"/>
    </location>
</feature>
<dbReference type="InterPro" id="IPR018039">
    <property type="entry name" value="IF_conserved"/>
</dbReference>
<keyword evidence="1 5" id="KW-0403">Intermediate filament</keyword>
<dbReference type="InterPro" id="IPR039008">
    <property type="entry name" value="IF_rod_dom"/>
</dbReference>
<dbReference type="PANTHER" id="PTHR45721">
    <property type="entry name" value="LAMIN DM0-RELATED"/>
    <property type="match status" value="1"/>
</dbReference>
<reference evidence="10 11" key="1">
    <citation type="journal article" date="2022" name="Nat. Ecol. Evol.">
        <title>A masculinizing supergene underlies an exaggerated male reproductive morph in a spider.</title>
        <authorList>
            <person name="Hendrickx F."/>
            <person name="De Corte Z."/>
            <person name="Sonet G."/>
            <person name="Van Belleghem S.M."/>
            <person name="Kostlbacher S."/>
            <person name="Vangestel C."/>
        </authorList>
    </citation>
    <scope>NUCLEOTIDE SEQUENCE [LARGE SCALE GENOMIC DNA]</scope>
    <source>
        <strain evidence="10">W744_W776</strain>
    </source>
</reference>
<dbReference type="InterPro" id="IPR001322">
    <property type="entry name" value="Lamin_tail_dom"/>
</dbReference>
<dbReference type="InterPro" id="IPR036415">
    <property type="entry name" value="Lamin_tail_dom_sf"/>
</dbReference>
<feature type="coiled-coil region" evidence="6">
    <location>
        <begin position="304"/>
        <end position="370"/>
    </location>
</feature>
<dbReference type="Gene3D" id="1.20.5.170">
    <property type="match status" value="1"/>
</dbReference>
<evidence type="ECO:0000256" key="3">
    <source>
        <dbReference type="ARBA" id="ARBA00023242"/>
    </source>
</evidence>
<proteinExistence type="inferred from homology"/>
<evidence type="ECO:0000256" key="4">
    <source>
        <dbReference type="ARBA" id="ARBA00024186"/>
    </source>
</evidence>
<keyword evidence="3" id="KW-0539">Nucleus</keyword>
<dbReference type="EMBL" id="JAFNEN010000109">
    <property type="protein sequence ID" value="KAG8194116.1"/>
    <property type="molecule type" value="Genomic_DNA"/>
</dbReference>
<feature type="compositionally biased region" description="Polar residues" evidence="7">
    <location>
        <begin position="22"/>
        <end position="32"/>
    </location>
</feature>
<dbReference type="Proteomes" id="UP000827092">
    <property type="component" value="Unassembled WGS sequence"/>
</dbReference>
<dbReference type="GO" id="GO:0030833">
    <property type="term" value="P:regulation of actin filament polymerization"/>
    <property type="evidence" value="ECO:0007669"/>
    <property type="project" value="UniProtKB-ARBA"/>
</dbReference>
<evidence type="ECO:0000256" key="6">
    <source>
        <dbReference type="SAM" id="Coils"/>
    </source>
</evidence>
<evidence type="ECO:0000256" key="7">
    <source>
        <dbReference type="SAM" id="MobiDB-lite"/>
    </source>
</evidence>
<evidence type="ECO:0000259" key="9">
    <source>
        <dbReference type="PROSITE" id="PS51842"/>
    </source>
</evidence>
<dbReference type="GO" id="GO:0006998">
    <property type="term" value="P:nuclear envelope organization"/>
    <property type="evidence" value="ECO:0007669"/>
    <property type="project" value="TreeGrafter"/>
</dbReference>
<dbReference type="PANTHER" id="PTHR45721:SF11">
    <property type="entry name" value="LAMIN DM0-RELATED"/>
    <property type="match status" value="1"/>
</dbReference>
<keyword evidence="2 6" id="KW-0175">Coiled coil</keyword>
<gene>
    <name evidence="10" type="ORF">JTE90_003055</name>
</gene>
<dbReference type="Gene3D" id="2.60.40.1260">
    <property type="entry name" value="Lamin Tail domain"/>
    <property type="match status" value="1"/>
</dbReference>
<dbReference type="PROSITE" id="PS51842">
    <property type="entry name" value="IF_ROD_2"/>
    <property type="match status" value="1"/>
</dbReference>
<feature type="compositionally biased region" description="Polar residues" evidence="7">
    <location>
        <begin position="438"/>
        <end position="451"/>
    </location>
</feature>
<comment type="similarity">
    <text evidence="5">Belongs to the intermediate filament family.</text>
</comment>
<dbReference type="GO" id="GO:0005638">
    <property type="term" value="C:lamin filament"/>
    <property type="evidence" value="ECO:0007669"/>
    <property type="project" value="UniProtKB-ARBA"/>
</dbReference>
<sequence>MSTKTRKGAASSSQQQRAPSAEKSSPQKTKTPLSPARVSRLEEKKQLQNLNDRLATYIDRVRFLEGENNRLGSQVTTIEEKYEKEIRNTKEIYEKEIFNLRTGIDLTGSEKAQALLELKNLKTEFAENKKKLTKKEKDLAAAEKSVGHLENRNQDLQNEINHLATENQKLSVRIKELEQENGILSDLLAAARSDADAKTLKITDLENRLQTLKEELNFKETVYEKELSDSRIMKTVEISSLDASVREDYDQRLADTLKDLRDQYETQMKMSSEEIISIYEKKLFDLQREFDSKTKSSRGKEEEARTIRSKVEFLSSKVSELESQNESLKHRIKDLEALLEQEREWHNNAMKAKDEELKSLRDESQKQLSEYQDLLGIKVALDMEIAAYRKLLEGEEARLHISYSEEASEGTVARGGTPVRRTPLRTAKRKRAHFEVGESSTSDTQVSSTAKSDVEINDHDVNGKYIKLYNKGSTEIPLGGWQLIRKAGEQETIYKFHRTTVIKANSYITVWSSDAGVAHGPPTDFVMKGQKWFTADSMSSVLLNNNGEEMAQRETSKRTIRSMEQRIFETGGYPSEYAPEEIYHQQGDIKERCTIM</sequence>
<feature type="domain" description="IF rod" evidence="9">
    <location>
        <begin position="43"/>
        <end position="399"/>
    </location>
</feature>
<evidence type="ECO:0000313" key="11">
    <source>
        <dbReference type="Proteomes" id="UP000827092"/>
    </source>
</evidence>
<evidence type="ECO:0000313" key="10">
    <source>
        <dbReference type="EMBL" id="KAG8194116.1"/>
    </source>
</evidence>
<organism evidence="10 11">
    <name type="scientific">Oedothorax gibbosus</name>
    <dbReference type="NCBI Taxonomy" id="931172"/>
    <lineage>
        <taxon>Eukaryota</taxon>
        <taxon>Metazoa</taxon>
        <taxon>Ecdysozoa</taxon>
        <taxon>Arthropoda</taxon>
        <taxon>Chelicerata</taxon>
        <taxon>Arachnida</taxon>
        <taxon>Araneae</taxon>
        <taxon>Araneomorphae</taxon>
        <taxon>Entelegynae</taxon>
        <taxon>Araneoidea</taxon>
        <taxon>Linyphiidae</taxon>
        <taxon>Erigoninae</taxon>
        <taxon>Oedothorax</taxon>
    </lineage>
</organism>
<evidence type="ECO:0000259" key="8">
    <source>
        <dbReference type="PROSITE" id="PS51841"/>
    </source>
</evidence>
<keyword evidence="11" id="KW-1185">Reference proteome</keyword>
<dbReference type="FunFam" id="1.20.5.170:FF:000058">
    <property type="entry name" value="Intermediate filament protein B"/>
    <property type="match status" value="1"/>
</dbReference>
<dbReference type="SMART" id="SM01391">
    <property type="entry name" value="Filament"/>
    <property type="match status" value="1"/>
</dbReference>
<feature type="region of interest" description="Disordered" evidence="7">
    <location>
        <begin position="426"/>
        <end position="451"/>
    </location>
</feature>
<dbReference type="GO" id="GO:0005200">
    <property type="term" value="F:structural constituent of cytoskeleton"/>
    <property type="evidence" value="ECO:0007669"/>
    <property type="project" value="TreeGrafter"/>
</dbReference>
<dbReference type="SUPFAM" id="SSF64593">
    <property type="entry name" value="Intermediate filament protein, coiled coil region"/>
    <property type="match status" value="2"/>
</dbReference>
<dbReference type="GO" id="GO:0007097">
    <property type="term" value="P:nuclear migration"/>
    <property type="evidence" value="ECO:0007669"/>
    <property type="project" value="TreeGrafter"/>
</dbReference>
<dbReference type="PROSITE" id="PS51841">
    <property type="entry name" value="LTD"/>
    <property type="match status" value="1"/>
</dbReference>
<evidence type="ECO:0008006" key="12">
    <source>
        <dbReference type="Google" id="ProtNLM"/>
    </source>
</evidence>
<protein>
    <recommendedName>
        <fullName evidence="12">Lamin Dm0</fullName>
    </recommendedName>
</protein>
<dbReference type="GO" id="GO:0031507">
    <property type="term" value="P:heterochromatin formation"/>
    <property type="evidence" value="ECO:0007669"/>
    <property type="project" value="UniProtKB-ARBA"/>
</dbReference>
<accession>A0AAV6VEI3</accession>
<dbReference type="Gene3D" id="1.20.5.1160">
    <property type="entry name" value="Vasodilator-stimulated phosphoprotein"/>
    <property type="match status" value="2"/>
</dbReference>
<dbReference type="AlphaFoldDB" id="A0AAV6VEI3"/>
<evidence type="ECO:0000256" key="2">
    <source>
        <dbReference type="ARBA" id="ARBA00023054"/>
    </source>
</evidence>
<dbReference type="SUPFAM" id="SSF74853">
    <property type="entry name" value="Lamin A/C globular tail domain"/>
    <property type="match status" value="1"/>
</dbReference>
<dbReference type="Pfam" id="PF00932">
    <property type="entry name" value="LTD"/>
    <property type="match status" value="1"/>
</dbReference>
<evidence type="ECO:0000256" key="5">
    <source>
        <dbReference type="RuleBase" id="RU000685"/>
    </source>
</evidence>
<evidence type="ECO:0000256" key="1">
    <source>
        <dbReference type="ARBA" id="ARBA00022754"/>
    </source>
</evidence>
<feature type="region of interest" description="Disordered" evidence="7">
    <location>
        <begin position="1"/>
        <end position="45"/>
    </location>
</feature>
<dbReference type="PROSITE" id="PS00226">
    <property type="entry name" value="IF_ROD_1"/>
    <property type="match status" value="1"/>
</dbReference>
<dbReference type="GO" id="GO:0090435">
    <property type="term" value="P:protein localization to nuclear envelope"/>
    <property type="evidence" value="ECO:0007669"/>
    <property type="project" value="TreeGrafter"/>
</dbReference>
<dbReference type="GO" id="GO:0051664">
    <property type="term" value="P:nuclear pore localization"/>
    <property type="evidence" value="ECO:0007669"/>
    <property type="project" value="TreeGrafter"/>
</dbReference>
<name>A0AAV6VEI3_9ARAC</name>
<dbReference type="Pfam" id="PF00038">
    <property type="entry name" value="Filament"/>
    <property type="match status" value="1"/>
</dbReference>
<feature type="compositionally biased region" description="Low complexity" evidence="7">
    <location>
        <begin position="9"/>
        <end position="21"/>
    </location>
</feature>
<dbReference type="GO" id="GO:0007112">
    <property type="term" value="P:male meiosis cytokinesis"/>
    <property type="evidence" value="ECO:0007669"/>
    <property type="project" value="UniProtKB-ARBA"/>
</dbReference>
<comment type="subcellular location">
    <subcellularLocation>
        <location evidence="4">Nucleus lamina</location>
    </subcellularLocation>
</comment>
<feature type="coiled-coil region" evidence="6">
    <location>
        <begin position="111"/>
        <end position="222"/>
    </location>
</feature>
<comment type="caution">
    <text evidence="10">The sequence shown here is derived from an EMBL/GenBank/DDBJ whole genome shotgun (WGS) entry which is preliminary data.</text>
</comment>